<evidence type="ECO:0000256" key="5">
    <source>
        <dbReference type="ARBA" id="ARBA00023163"/>
    </source>
</evidence>
<dbReference type="RefSeq" id="WP_368498071.1">
    <property type="nucleotide sequence ID" value="NZ_CP162511.1"/>
</dbReference>
<evidence type="ECO:0000259" key="9">
    <source>
        <dbReference type="PROSITE" id="PS51755"/>
    </source>
</evidence>
<dbReference type="GO" id="GO:0000156">
    <property type="term" value="F:phosphorelay response regulator activity"/>
    <property type="evidence" value="ECO:0007669"/>
    <property type="project" value="TreeGrafter"/>
</dbReference>
<dbReference type="PANTHER" id="PTHR48111">
    <property type="entry name" value="REGULATOR OF RPOS"/>
    <property type="match status" value="1"/>
</dbReference>
<keyword evidence="4 7" id="KW-0238">DNA-binding</keyword>
<dbReference type="SMART" id="SM00862">
    <property type="entry name" value="Trans_reg_C"/>
    <property type="match status" value="1"/>
</dbReference>
<protein>
    <submittedName>
        <fullName evidence="10">Response regulator transcription factor</fullName>
    </submittedName>
</protein>
<dbReference type="CDD" id="cd00383">
    <property type="entry name" value="trans_reg_C"/>
    <property type="match status" value="1"/>
</dbReference>
<dbReference type="PANTHER" id="PTHR48111:SF1">
    <property type="entry name" value="TWO-COMPONENT RESPONSE REGULATOR ORR33"/>
    <property type="match status" value="1"/>
</dbReference>
<dbReference type="SUPFAM" id="SSF46894">
    <property type="entry name" value="C-terminal effector domain of the bipartite response regulators"/>
    <property type="match status" value="1"/>
</dbReference>
<dbReference type="AlphaFoldDB" id="A0AB39BHR5"/>
<evidence type="ECO:0000256" key="2">
    <source>
        <dbReference type="ARBA" id="ARBA00023012"/>
    </source>
</evidence>
<dbReference type="InterPro" id="IPR001867">
    <property type="entry name" value="OmpR/PhoB-type_DNA-bd"/>
</dbReference>
<evidence type="ECO:0000313" key="10">
    <source>
        <dbReference type="EMBL" id="XDI05682.1"/>
    </source>
</evidence>
<dbReference type="GO" id="GO:0006355">
    <property type="term" value="P:regulation of DNA-templated transcription"/>
    <property type="evidence" value="ECO:0007669"/>
    <property type="project" value="InterPro"/>
</dbReference>
<dbReference type="Pfam" id="PF00486">
    <property type="entry name" value="Trans_reg_C"/>
    <property type="match status" value="1"/>
</dbReference>
<evidence type="ECO:0000256" key="4">
    <source>
        <dbReference type="ARBA" id="ARBA00023125"/>
    </source>
</evidence>
<dbReference type="InterPro" id="IPR016032">
    <property type="entry name" value="Sig_transdc_resp-reg_C-effctor"/>
</dbReference>
<feature type="modified residue" description="4-aspartylphosphate" evidence="6">
    <location>
        <position position="69"/>
    </location>
</feature>
<keyword evidence="1 6" id="KW-0597">Phosphoprotein</keyword>
<keyword evidence="2" id="KW-0902">Two-component regulatory system</keyword>
<reference evidence="10" key="1">
    <citation type="submission" date="2024-05" db="EMBL/GenBank/DDBJ databases">
        <title>Herbiconiux sp. A18JL235.</title>
        <authorList>
            <person name="Zhang G."/>
        </authorList>
    </citation>
    <scope>NUCLEOTIDE SEQUENCE</scope>
    <source>
        <strain evidence="10">A18JL235</strain>
    </source>
</reference>
<feature type="DNA-binding region" description="OmpR/PhoB-type" evidence="7">
    <location>
        <begin position="147"/>
        <end position="246"/>
    </location>
</feature>
<dbReference type="GO" id="GO:0005829">
    <property type="term" value="C:cytosol"/>
    <property type="evidence" value="ECO:0007669"/>
    <property type="project" value="TreeGrafter"/>
</dbReference>
<dbReference type="SUPFAM" id="SSF52172">
    <property type="entry name" value="CheY-like"/>
    <property type="match status" value="1"/>
</dbReference>
<dbReference type="Pfam" id="PF00072">
    <property type="entry name" value="Response_reg"/>
    <property type="match status" value="1"/>
</dbReference>
<dbReference type="SMART" id="SM00448">
    <property type="entry name" value="REC"/>
    <property type="match status" value="1"/>
</dbReference>
<dbReference type="GO" id="GO:0000976">
    <property type="term" value="F:transcription cis-regulatory region binding"/>
    <property type="evidence" value="ECO:0007669"/>
    <property type="project" value="TreeGrafter"/>
</dbReference>
<proteinExistence type="predicted"/>
<evidence type="ECO:0000256" key="1">
    <source>
        <dbReference type="ARBA" id="ARBA00022553"/>
    </source>
</evidence>
<dbReference type="PROSITE" id="PS51755">
    <property type="entry name" value="OMPR_PHOB"/>
    <property type="match status" value="1"/>
</dbReference>
<keyword evidence="3" id="KW-0805">Transcription regulation</keyword>
<sequence length="251" mass="27135">MSESVQPGAVSAAADTPRPELLLVDDDTAITDALSAFLTRSGYGVRTAADGAEALDAVAQAVPDLMVCDVMMPHVDGREFVRRVRAQGLWTPIILLTQVGESYERSAALDEGADDYLNKPFDPHELLSRIRAVLRRAKPGVPPLATAARLRSGALLLDRAARRVWLGGQEVALTPKAMTLLDYLMAHPGEVHSRERLLAALWGFDFATSSRAVDHRVAELRRVLGDDAAHPVFIETVQSTGYRFADGVVAA</sequence>
<evidence type="ECO:0000256" key="7">
    <source>
        <dbReference type="PROSITE-ProRule" id="PRU01091"/>
    </source>
</evidence>
<dbReference type="InterPro" id="IPR036388">
    <property type="entry name" value="WH-like_DNA-bd_sf"/>
</dbReference>
<dbReference type="PROSITE" id="PS50110">
    <property type="entry name" value="RESPONSE_REGULATORY"/>
    <property type="match status" value="1"/>
</dbReference>
<dbReference type="InterPro" id="IPR001789">
    <property type="entry name" value="Sig_transdc_resp-reg_receiver"/>
</dbReference>
<dbReference type="InterPro" id="IPR039420">
    <property type="entry name" value="WalR-like"/>
</dbReference>
<name>A0AB39BHR5_9MICO</name>
<dbReference type="Gene3D" id="3.40.50.2300">
    <property type="match status" value="1"/>
</dbReference>
<gene>
    <name evidence="10" type="ORF">ABFY20_00920</name>
</gene>
<feature type="domain" description="OmpR/PhoB-type" evidence="9">
    <location>
        <begin position="147"/>
        <end position="246"/>
    </location>
</feature>
<evidence type="ECO:0000256" key="3">
    <source>
        <dbReference type="ARBA" id="ARBA00023015"/>
    </source>
</evidence>
<dbReference type="Gene3D" id="1.10.10.10">
    <property type="entry name" value="Winged helix-like DNA-binding domain superfamily/Winged helix DNA-binding domain"/>
    <property type="match status" value="1"/>
</dbReference>
<evidence type="ECO:0000259" key="8">
    <source>
        <dbReference type="PROSITE" id="PS50110"/>
    </source>
</evidence>
<accession>A0AB39BHR5</accession>
<dbReference type="InterPro" id="IPR011006">
    <property type="entry name" value="CheY-like_superfamily"/>
</dbReference>
<dbReference type="GO" id="GO:0032993">
    <property type="term" value="C:protein-DNA complex"/>
    <property type="evidence" value="ECO:0007669"/>
    <property type="project" value="TreeGrafter"/>
</dbReference>
<feature type="domain" description="Response regulatory" evidence="8">
    <location>
        <begin position="20"/>
        <end position="134"/>
    </location>
</feature>
<dbReference type="EMBL" id="CP162511">
    <property type="protein sequence ID" value="XDI05682.1"/>
    <property type="molecule type" value="Genomic_DNA"/>
</dbReference>
<organism evidence="10">
    <name type="scientific">Herbiconiux sp. A18JL235</name>
    <dbReference type="NCBI Taxonomy" id="3152363"/>
    <lineage>
        <taxon>Bacteria</taxon>
        <taxon>Bacillati</taxon>
        <taxon>Actinomycetota</taxon>
        <taxon>Actinomycetes</taxon>
        <taxon>Micrococcales</taxon>
        <taxon>Microbacteriaceae</taxon>
        <taxon>Herbiconiux</taxon>
    </lineage>
</organism>
<keyword evidence="5" id="KW-0804">Transcription</keyword>
<evidence type="ECO:0000256" key="6">
    <source>
        <dbReference type="PROSITE-ProRule" id="PRU00169"/>
    </source>
</evidence>